<proteinExistence type="predicted"/>
<dbReference type="Proteomes" id="UP001286456">
    <property type="component" value="Unassembled WGS sequence"/>
</dbReference>
<dbReference type="EMBL" id="JAUEPO010000003">
    <property type="protein sequence ID" value="KAK3327419.1"/>
    <property type="molecule type" value="Genomic_DNA"/>
</dbReference>
<feature type="compositionally biased region" description="Acidic residues" evidence="1">
    <location>
        <begin position="77"/>
        <end position="88"/>
    </location>
</feature>
<dbReference type="AlphaFoldDB" id="A0AAE0ILX3"/>
<name>A0AAE0ILX3_9PEZI</name>
<gene>
    <name evidence="2" type="ORF">B0T19DRAFT_400289</name>
</gene>
<feature type="compositionally biased region" description="Low complexity" evidence="1">
    <location>
        <begin position="23"/>
        <end position="44"/>
    </location>
</feature>
<sequence>MTEPENFDDELFADLYNDDEPAAKAPAAAAPASEQYSAAQPSAPDNSDGNNNYNQEPAEDTGQYQQYNNGEDRNVNDDEVDDDDDDVDFNLGNGPSTTNQYSHDEAPARYDAPPPPPAATRGPNAKEDGWTQDIQVDRSKSKKKKKKPLQMPMQMR</sequence>
<keyword evidence="3" id="KW-1185">Reference proteome</keyword>
<evidence type="ECO:0000313" key="2">
    <source>
        <dbReference type="EMBL" id="KAK3327419.1"/>
    </source>
</evidence>
<feature type="compositionally biased region" description="Acidic residues" evidence="1">
    <location>
        <begin position="1"/>
        <end position="20"/>
    </location>
</feature>
<feature type="compositionally biased region" description="Basic and acidic residues" evidence="1">
    <location>
        <begin position="124"/>
        <end position="139"/>
    </location>
</feature>
<evidence type="ECO:0000313" key="3">
    <source>
        <dbReference type="Proteomes" id="UP001286456"/>
    </source>
</evidence>
<comment type="caution">
    <text evidence="2">The sequence shown here is derived from an EMBL/GenBank/DDBJ whole genome shotgun (WGS) entry which is preliminary data.</text>
</comment>
<evidence type="ECO:0000256" key="1">
    <source>
        <dbReference type="SAM" id="MobiDB-lite"/>
    </source>
</evidence>
<reference evidence="2" key="1">
    <citation type="journal article" date="2023" name="Mol. Phylogenet. Evol.">
        <title>Genome-scale phylogeny and comparative genomics of the fungal order Sordariales.</title>
        <authorList>
            <person name="Hensen N."/>
            <person name="Bonometti L."/>
            <person name="Westerberg I."/>
            <person name="Brannstrom I.O."/>
            <person name="Guillou S."/>
            <person name="Cros-Aarteil S."/>
            <person name="Calhoun S."/>
            <person name="Haridas S."/>
            <person name="Kuo A."/>
            <person name="Mondo S."/>
            <person name="Pangilinan J."/>
            <person name="Riley R."/>
            <person name="LaButti K."/>
            <person name="Andreopoulos B."/>
            <person name="Lipzen A."/>
            <person name="Chen C."/>
            <person name="Yan M."/>
            <person name="Daum C."/>
            <person name="Ng V."/>
            <person name="Clum A."/>
            <person name="Steindorff A."/>
            <person name="Ohm R.A."/>
            <person name="Martin F."/>
            <person name="Silar P."/>
            <person name="Natvig D.O."/>
            <person name="Lalanne C."/>
            <person name="Gautier V."/>
            <person name="Ament-Velasquez S.L."/>
            <person name="Kruys A."/>
            <person name="Hutchinson M.I."/>
            <person name="Powell A.J."/>
            <person name="Barry K."/>
            <person name="Miller A.N."/>
            <person name="Grigoriev I.V."/>
            <person name="Debuchy R."/>
            <person name="Gladieux P."/>
            <person name="Hiltunen Thoren M."/>
            <person name="Johannesson H."/>
        </authorList>
    </citation>
    <scope>NUCLEOTIDE SEQUENCE</scope>
    <source>
        <strain evidence="2">SMH4131-1</strain>
    </source>
</reference>
<protein>
    <submittedName>
        <fullName evidence="2">Uncharacterized protein</fullName>
    </submittedName>
</protein>
<organism evidence="2 3">
    <name type="scientific">Cercophora scortea</name>
    <dbReference type="NCBI Taxonomy" id="314031"/>
    <lineage>
        <taxon>Eukaryota</taxon>
        <taxon>Fungi</taxon>
        <taxon>Dikarya</taxon>
        <taxon>Ascomycota</taxon>
        <taxon>Pezizomycotina</taxon>
        <taxon>Sordariomycetes</taxon>
        <taxon>Sordariomycetidae</taxon>
        <taxon>Sordariales</taxon>
        <taxon>Lasiosphaeriaceae</taxon>
        <taxon>Cercophora</taxon>
    </lineage>
</organism>
<feature type="compositionally biased region" description="Polar residues" evidence="1">
    <location>
        <begin position="45"/>
        <end position="55"/>
    </location>
</feature>
<accession>A0AAE0ILX3</accession>
<feature type="region of interest" description="Disordered" evidence="1">
    <location>
        <begin position="1"/>
        <end position="156"/>
    </location>
</feature>
<reference evidence="2" key="2">
    <citation type="submission" date="2023-06" db="EMBL/GenBank/DDBJ databases">
        <authorList>
            <consortium name="Lawrence Berkeley National Laboratory"/>
            <person name="Haridas S."/>
            <person name="Hensen N."/>
            <person name="Bonometti L."/>
            <person name="Westerberg I."/>
            <person name="Brannstrom I.O."/>
            <person name="Guillou S."/>
            <person name="Cros-Aarteil S."/>
            <person name="Calhoun S."/>
            <person name="Kuo A."/>
            <person name="Mondo S."/>
            <person name="Pangilinan J."/>
            <person name="Riley R."/>
            <person name="Labutti K."/>
            <person name="Andreopoulos B."/>
            <person name="Lipzen A."/>
            <person name="Chen C."/>
            <person name="Yanf M."/>
            <person name="Daum C."/>
            <person name="Ng V."/>
            <person name="Clum A."/>
            <person name="Steindorff A."/>
            <person name="Ohm R."/>
            <person name="Martin F."/>
            <person name="Silar P."/>
            <person name="Natvig D."/>
            <person name="Lalanne C."/>
            <person name="Gautier V."/>
            <person name="Ament-Velasquez S.L."/>
            <person name="Kruys A."/>
            <person name="Hutchinson M.I."/>
            <person name="Powell A.J."/>
            <person name="Barry K."/>
            <person name="Miller A.N."/>
            <person name="Grigoriev I.V."/>
            <person name="Debuchy R."/>
            <person name="Gladieux P."/>
            <person name="Thoren M.H."/>
            <person name="Johannesson H."/>
        </authorList>
    </citation>
    <scope>NUCLEOTIDE SEQUENCE</scope>
    <source>
        <strain evidence="2">SMH4131-1</strain>
    </source>
</reference>